<feature type="domain" description="Reverse transcriptase Ty1/copia-type" evidence="1">
    <location>
        <begin position="54"/>
        <end position="110"/>
    </location>
</feature>
<name>A0AAW2K0V3_9LAMI</name>
<dbReference type="InterPro" id="IPR013103">
    <property type="entry name" value="RVT_2"/>
</dbReference>
<sequence length="365" mass="41525">MFATTAMRRDIGKGAALFHASVQVAKLLNMSPSKTVTKTPYEILHGKPASSMAKSIWILLAISAYYDYDIWQMDVKTAFVNGFIKEEIYMDQPVGFISIREEQKSYDFVKNEFDPCIYKKVSGSSVVFLVLYVDDILLIENEVKMLGDTKAWLTMQSSMKDLGDAFYILDIKIYLKIYRDRSRRILGMTQVSYIKKVLKRHVIAFALSVMSKYPTCAGEAHWTAIKTILKYLRRTQNVLGLNGGVVAWKSSKQDTTTDSTTIYWERWWAAYWASRFLEYQNSREYKKEVALIAGPYLRFAFRACRQQFIAQGYPLSGEDTDFLNFDLVLDTAPYPFDKPVSTVETPLAELGISFGKGLGPHTGGG</sequence>
<dbReference type="AlphaFoldDB" id="A0AAW2K0V3"/>
<comment type="caution">
    <text evidence="2">The sequence shown here is derived from an EMBL/GenBank/DDBJ whole genome shotgun (WGS) entry which is preliminary data.</text>
</comment>
<reference evidence="2" key="2">
    <citation type="journal article" date="2024" name="Plant">
        <title>Genomic evolution and insights into agronomic trait innovations of Sesamum species.</title>
        <authorList>
            <person name="Miao H."/>
            <person name="Wang L."/>
            <person name="Qu L."/>
            <person name="Liu H."/>
            <person name="Sun Y."/>
            <person name="Le M."/>
            <person name="Wang Q."/>
            <person name="Wei S."/>
            <person name="Zheng Y."/>
            <person name="Lin W."/>
            <person name="Duan Y."/>
            <person name="Cao H."/>
            <person name="Xiong S."/>
            <person name="Wang X."/>
            <person name="Wei L."/>
            <person name="Li C."/>
            <person name="Ma Q."/>
            <person name="Ju M."/>
            <person name="Zhao R."/>
            <person name="Li G."/>
            <person name="Mu C."/>
            <person name="Tian Q."/>
            <person name="Mei H."/>
            <person name="Zhang T."/>
            <person name="Gao T."/>
            <person name="Zhang H."/>
        </authorList>
    </citation>
    <scope>NUCLEOTIDE SEQUENCE</scope>
    <source>
        <strain evidence="2">KEN8</strain>
    </source>
</reference>
<evidence type="ECO:0000313" key="2">
    <source>
        <dbReference type="EMBL" id="KAL0300434.1"/>
    </source>
</evidence>
<gene>
    <name evidence="2" type="ORF">Scaly_3046700</name>
</gene>
<dbReference type="Pfam" id="PF07727">
    <property type="entry name" value="RVT_2"/>
    <property type="match status" value="1"/>
</dbReference>
<reference evidence="2" key="1">
    <citation type="submission" date="2020-06" db="EMBL/GenBank/DDBJ databases">
        <authorList>
            <person name="Li T."/>
            <person name="Hu X."/>
            <person name="Zhang T."/>
            <person name="Song X."/>
            <person name="Zhang H."/>
            <person name="Dai N."/>
            <person name="Sheng W."/>
            <person name="Hou X."/>
            <person name="Wei L."/>
        </authorList>
    </citation>
    <scope>NUCLEOTIDE SEQUENCE</scope>
    <source>
        <strain evidence="2">KEN8</strain>
        <tissue evidence="2">Leaf</tissue>
    </source>
</reference>
<organism evidence="2">
    <name type="scientific">Sesamum calycinum</name>
    <dbReference type="NCBI Taxonomy" id="2727403"/>
    <lineage>
        <taxon>Eukaryota</taxon>
        <taxon>Viridiplantae</taxon>
        <taxon>Streptophyta</taxon>
        <taxon>Embryophyta</taxon>
        <taxon>Tracheophyta</taxon>
        <taxon>Spermatophyta</taxon>
        <taxon>Magnoliopsida</taxon>
        <taxon>eudicotyledons</taxon>
        <taxon>Gunneridae</taxon>
        <taxon>Pentapetalae</taxon>
        <taxon>asterids</taxon>
        <taxon>lamiids</taxon>
        <taxon>Lamiales</taxon>
        <taxon>Pedaliaceae</taxon>
        <taxon>Sesamum</taxon>
    </lineage>
</organism>
<proteinExistence type="predicted"/>
<accession>A0AAW2K0V3</accession>
<dbReference type="EMBL" id="JACGWM010000646">
    <property type="protein sequence ID" value="KAL0300434.1"/>
    <property type="molecule type" value="Genomic_DNA"/>
</dbReference>
<protein>
    <submittedName>
        <fullName evidence="2">Copia protein</fullName>
    </submittedName>
</protein>
<evidence type="ECO:0000259" key="1">
    <source>
        <dbReference type="Pfam" id="PF07727"/>
    </source>
</evidence>